<protein>
    <submittedName>
        <fullName evidence="1">Uncharacterized protein</fullName>
    </submittedName>
</protein>
<name>A0AA37GZQ6_9PEZI</name>
<keyword evidence="2" id="KW-1185">Reference proteome</keyword>
<dbReference type="AlphaFoldDB" id="A0AA37GZQ6"/>
<sequence>MRGRTSGVRFGLFNQVKSVVRRTTEGGPTFVSRECCIVPDSAKAGAVFTQKGDSGACVFDLEGRDVGMVTGGITREELLEGNNDYDLDRAVDVTYVTPMEWLLADMKACGLLLEVV</sequence>
<dbReference type="EMBL" id="BPPX01000048">
    <property type="protein sequence ID" value="GJC90037.1"/>
    <property type="molecule type" value="Genomic_DNA"/>
</dbReference>
<dbReference type="SUPFAM" id="SSF50494">
    <property type="entry name" value="Trypsin-like serine proteases"/>
    <property type="match status" value="1"/>
</dbReference>
<evidence type="ECO:0000313" key="1">
    <source>
        <dbReference type="EMBL" id="GJC90037.1"/>
    </source>
</evidence>
<dbReference type="InterPro" id="IPR009003">
    <property type="entry name" value="Peptidase_S1_PA"/>
</dbReference>
<accession>A0AA37GZQ6</accession>
<reference evidence="1 2" key="1">
    <citation type="submission" date="2021-07" db="EMBL/GenBank/DDBJ databases">
        <title>Genome data of Colletotrichum spaethianum.</title>
        <authorList>
            <person name="Utami Y.D."/>
            <person name="Hiruma K."/>
        </authorList>
    </citation>
    <scope>NUCLEOTIDE SEQUENCE [LARGE SCALE GENOMIC DNA]</scope>
    <source>
        <strain evidence="1 2">MAFF 242679</strain>
    </source>
</reference>
<gene>
    <name evidence="1" type="ORF">ColLi_12875</name>
</gene>
<dbReference type="Proteomes" id="UP001055172">
    <property type="component" value="Unassembled WGS sequence"/>
</dbReference>
<organism evidence="1 2">
    <name type="scientific">Colletotrichum liriopes</name>
    <dbReference type="NCBI Taxonomy" id="708192"/>
    <lineage>
        <taxon>Eukaryota</taxon>
        <taxon>Fungi</taxon>
        <taxon>Dikarya</taxon>
        <taxon>Ascomycota</taxon>
        <taxon>Pezizomycotina</taxon>
        <taxon>Sordariomycetes</taxon>
        <taxon>Hypocreomycetidae</taxon>
        <taxon>Glomerellales</taxon>
        <taxon>Glomerellaceae</taxon>
        <taxon>Colletotrichum</taxon>
        <taxon>Colletotrichum spaethianum species complex</taxon>
    </lineage>
</organism>
<proteinExistence type="predicted"/>
<comment type="caution">
    <text evidence="1">The sequence shown here is derived from an EMBL/GenBank/DDBJ whole genome shotgun (WGS) entry which is preliminary data.</text>
</comment>
<evidence type="ECO:0000313" key="2">
    <source>
        <dbReference type="Proteomes" id="UP001055172"/>
    </source>
</evidence>